<comment type="similarity">
    <text evidence="1">Belongs to the HicA mRNA interferase family.</text>
</comment>
<proteinExistence type="inferred from homology"/>
<keyword evidence="7" id="KW-0346">Stress response</keyword>
<evidence type="ECO:0000256" key="3">
    <source>
        <dbReference type="ARBA" id="ARBA00022722"/>
    </source>
</evidence>
<dbReference type="GO" id="GO:0004519">
    <property type="term" value="F:endonuclease activity"/>
    <property type="evidence" value="ECO:0007669"/>
    <property type="project" value="UniProtKB-KW"/>
</dbReference>
<sequence>MRYREVVKILRKNGYVLVRTAGSHCQYSKVGSPPITVPNHPGDIKIGILKSIERATGLLL</sequence>
<dbReference type="RefSeq" id="WP_160361419.1">
    <property type="nucleotide sequence ID" value="NZ_WSRQ01000081.1"/>
</dbReference>
<dbReference type="SUPFAM" id="SSF54786">
    <property type="entry name" value="YcfA/nrd intein domain"/>
    <property type="match status" value="1"/>
</dbReference>
<keyword evidence="5" id="KW-0378">Hydrolase</keyword>
<dbReference type="Pfam" id="PF07927">
    <property type="entry name" value="HicA_toxin"/>
    <property type="match status" value="1"/>
</dbReference>
<keyword evidence="2" id="KW-1277">Toxin-antitoxin system</keyword>
<dbReference type="Proteomes" id="UP000656077">
    <property type="component" value="Unassembled WGS sequence"/>
</dbReference>
<protein>
    <submittedName>
        <fullName evidence="8">Addiction module toxin, HicA family</fullName>
    </submittedName>
</protein>
<evidence type="ECO:0000256" key="5">
    <source>
        <dbReference type="ARBA" id="ARBA00022801"/>
    </source>
</evidence>
<comment type="caution">
    <text evidence="8">The sequence shown here is derived from an EMBL/GenBank/DDBJ whole genome shotgun (WGS) entry which is preliminary data.</text>
</comment>
<dbReference type="InterPro" id="IPR038570">
    <property type="entry name" value="HicA_sf"/>
</dbReference>
<reference evidence="8" key="1">
    <citation type="submission" date="2019-12" db="EMBL/GenBank/DDBJ databases">
        <title>Microbes associate with the intestines of laboratory mice.</title>
        <authorList>
            <person name="Navarre W."/>
            <person name="Wong E."/>
        </authorList>
    </citation>
    <scope>NUCLEOTIDE SEQUENCE</scope>
    <source>
        <strain evidence="8">NM79_F5</strain>
    </source>
</reference>
<accession>A0A964RSM5</accession>
<evidence type="ECO:0000256" key="4">
    <source>
        <dbReference type="ARBA" id="ARBA00022759"/>
    </source>
</evidence>
<dbReference type="GO" id="GO:0016787">
    <property type="term" value="F:hydrolase activity"/>
    <property type="evidence" value="ECO:0007669"/>
    <property type="project" value="UniProtKB-KW"/>
</dbReference>
<evidence type="ECO:0000256" key="1">
    <source>
        <dbReference type="ARBA" id="ARBA00006620"/>
    </source>
</evidence>
<dbReference type="GO" id="GO:0003729">
    <property type="term" value="F:mRNA binding"/>
    <property type="evidence" value="ECO:0007669"/>
    <property type="project" value="InterPro"/>
</dbReference>
<evidence type="ECO:0000256" key="6">
    <source>
        <dbReference type="ARBA" id="ARBA00022884"/>
    </source>
</evidence>
<dbReference type="InterPro" id="IPR012933">
    <property type="entry name" value="HicA_mRNA_interferase"/>
</dbReference>
<evidence type="ECO:0000313" key="8">
    <source>
        <dbReference type="EMBL" id="MVX66948.1"/>
    </source>
</evidence>
<dbReference type="Gene3D" id="3.30.920.30">
    <property type="entry name" value="Hypothetical protein"/>
    <property type="match status" value="1"/>
</dbReference>
<gene>
    <name evidence="8" type="ORF">GKZ28_25150</name>
</gene>
<dbReference type="AlphaFoldDB" id="A0A964RSM5"/>
<dbReference type="EMBL" id="WSRQ01000081">
    <property type="protein sequence ID" value="MVX66948.1"/>
    <property type="molecule type" value="Genomic_DNA"/>
</dbReference>
<keyword evidence="6" id="KW-0694">RNA-binding</keyword>
<name>A0A964RSM5_9CLOT</name>
<evidence type="ECO:0000313" key="9">
    <source>
        <dbReference type="Proteomes" id="UP000656077"/>
    </source>
</evidence>
<evidence type="ECO:0000256" key="7">
    <source>
        <dbReference type="ARBA" id="ARBA00023016"/>
    </source>
</evidence>
<evidence type="ECO:0000256" key="2">
    <source>
        <dbReference type="ARBA" id="ARBA00022649"/>
    </source>
</evidence>
<organism evidence="8 9">
    <name type="scientific">Clostridium chromiireducens</name>
    <dbReference type="NCBI Taxonomy" id="225345"/>
    <lineage>
        <taxon>Bacteria</taxon>
        <taxon>Bacillati</taxon>
        <taxon>Bacillota</taxon>
        <taxon>Clostridia</taxon>
        <taxon>Eubacteriales</taxon>
        <taxon>Clostridiaceae</taxon>
        <taxon>Clostridium</taxon>
    </lineage>
</organism>
<keyword evidence="3" id="KW-0540">Nuclease</keyword>
<keyword evidence="4" id="KW-0255">Endonuclease</keyword>